<proteinExistence type="predicted"/>
<evidence type="ECO:0000313" key="1">
    <source>
        <dbReference type="EMBL" id="GHC92830.1"/>
    </source>
</evidence>
<dbReference type="EMBL" id="BMVC01000005">
    <property type="protein sequence ID" value="GHC92830.1"/>
    <property type="molecule type" value="Genomic_DNA"/>
</dbReference>
<name>A0A918WXK9_9ACTN</name>
<dbReference type="SUPFAM" id="SSF51182">
    <property type="entry name" value="RmlC-like cupins"/>
    <property type="match status" value="1"/>
</dbReference>
<dbReference type="RefSeq" id="WP_189821655.1">
    <property type="nucleotide sequence ID" value="NZ_BMVC01000005.1"/>
</dbReference>
<dbReference type="InterPro" id="IPR011051">
    <property type="entry name" value="RmlC_Cupin_sf"/>
</dbReference>
<reference evidence="1" key="1">
    <citation type="journal article" date="2014" name="Int. J. Syst. Evol. Microbiol.">
        <title>Complete genome sequence of Corynebacterium casei LMG S-19264T (=DSM 44701T), isolated from a smear-ripened cheese.</title>
        <authorList>
            <consortium name="US DOE Joint Genome Institute (JGI-PGF)"/>
            <person name="Walter F."/>
            <person name="Albersmeier A."/>
            <person name="Kalinowski J."/>
            <person name="Ruckert C."/>
        </authorList>
    </citation>
    <scope>NUCLEOTIDE SEQUENCE</scope>
    <source>
        <strain evidence="1">JCM 4637</strain>
    </source>
</reference>
<comment type="caution">
    <text evidence="1">The sequence shown here is derived from an EMBL/GenBank/DDBJ whole genome shotgun (WGS) entry which is preliminary data.</text>
</comment>
<sequence>MDAHAKANKSASASAIASLDYEELEAALDRRHTVLLRDRARAALVEIATGERELPAVRHPLGFLCLPLLREGPRGVCVHLFEEGAGPEPGISPLHSHSWDLHSHVLYGQVANLLVHTEDGGDRPTHRVFEVRSDPDGTDEILPTDEVVRSAPGPRRVSSGGESYTLSAGRFHATVVEDGQPAATLVLGLVRPGRLDRSLGPLDGRATRSSRRLCDARQTARTVSTALGRMDRRGP</sequence>
<accession>A0A918WXK9</accession>
<dbReference type="AlphaFoldDB" id="A0A918WXK9"/>
<organism evidence="1 2">
    <name type="scientific">Streptomyces finlayi</name>
    <dbReference type="NCBI Taxonomy" id="67296"/>
    <lineage>
        <taxon>Bacteria</taxon>
        <taxon>Bacillati</taxon>
        <taxon>Actinomycetota</taxon>
        <taxon>Actinomycetes</taxon>
        <taxon>Kitasatosporales</taxon>
        <taxon>Streptomycetaceae</taxon>
        <taxon>Streptomyces</taxon>
    </lineage>
</organism>
<gene>
    <name evidence="1" type="ORF">GCM10010334_29220</name>
</gene>
<dbReference type="Proteomes" id="UP000638353">
    <property type="component" value="Unassembled WGS sequence"/>
</dbReference>
<evidence type="ECO:0000313" key="2">
    <source>
        <dbReference type="Proteomes" id="UP000638353"/>
    </source>
</evidence>
<protein>
    <submittedName>
        <fullName evidence="1">Uncharacterized protein</fullName>
    </submittedName>
</protein>
<reference evidence="1" key="2">
    <citation type="submission" date="2020-09" db="EMBL/GenBank/DDBJ databases">
        <authorList>
            <person name="Sun Q."/>
            <person name="Ohkuma M."/>
        </authorList>
    </citation>
    <scope>NUCLEOTIDE SEQUENCE</scope>
    <source>
        <strain evidence="1">JCM 4637</strain>
    </source>
</reference>